<dbReference type="AlphaFoldDB" id="A0A1G2U2G1"/>
<evidence type="ECO:0000256" key="1">
    <source>
        <dbReference type="SAM" id="Phobius"/>
    </source>
</evidence>
<reference evidence="2 3" key="1">
    <citation type="journal article" date="2016" name="Nat. Commun.">
        <title>Thousands of microbial genomes shed light on interconnected biogeochemical processes in an aquifer system.</title>
        <authorList>
            <person name="Anantharaman K."/>
            <person name="Brown C.T."/>
            <person name="Hug L.A."/>
            <person name="Sharon I."/>
            <person name="Castelle C.J."/>
            <person name="Probst A.J."/>
            <person name="Thomas B.C."/>
            <person name="Singh A."/>
            <person name="Wilkins M.J."/>
            <person name="Karaoz U."/>
            <person name="Brodie E.L."/>
            <person name="Williams K.H."/>
            <person name="Hubbard S.S."/>
            <person name="Banfield J.F."/>
        </authorList>
    </citation>
    <scope>NUCLEOTIDE SEQUENCE [LARGE SCALE GENOMIC DNA]</scope>
</reference>
<protein>
    <submittedName>
        <fullName evidence="2">Uncharacterized protein</fullName>
    </submittedName>
</protein>
<name>A0A1G2U2G1_9BACT</name>
<feature type="transmembrane region" description="Helical" evidence="1">
    <location>
        <begin position="12"/>
        <end position="30"/>
    </location>
</feature>
<keyword evidence="1" id="KW-0472">Membrane</keyword>
<dbReference type="Proteomes" id="UP000179283">
    <property type="component" value="Unassembled WGS sequence"/>
</dbReference>
<feature type="transmembrane region" description="Helical" evidence="1">
    <location>
        <begin position="68"/>
        <end position="89"/>
    </location>
</feature>
<evidence type="ECO:0000313" key="2">
    <source>
        <dbReference type="EMBL" id="OHB03673.1"/>
    </source>
</evidence>
<accession>A0A1G2U2G1</accession>
<sequence length="97" mass="11262">MNDSAKKHSQGFISAIIALVIALALLKYFFNWNVIDFIKSPDVMEVWDYIKRFVLLIWTSIIKEPFLYVWNEIIVGVIWHAITAGFDILKGWVDSQS</sequence>
<keyword evidence="1" id="KW-1133">Transmembrane helix</keyword>
<evidence type="ECO:0000313" key="3">
    <source>
        <dbReference type="Proteomes" id="UP000179283"/>
    </source>
</evidence>
<gene>
    <name evidence="2" type="ORF">A2920_03130</name>
</gene>
<organism evidence="2 3">
    <name type="scientific">Candidatus Zambryskibacteria bacterium RIFCSPLOWO2_01_FULL_43_17</name>
    <dbReference type="NCBI Taxonomy" id="1802760"/>
    <lineage>
        <taxon>Bacteria</taxon>
        <taxon>Candidatus Zambryskiibacteriota</taxon>
    </lineage>
</organism>
<proteinExistence type="predicted"/>
<dbReference type="EMBL" id="MHWD01000017">
    <property type="protein sequence ID" value="OHB03673.1"/>
    <property type="molecule type" value="Genomic_DNA"/>
</dbReference>
<keyword evidence="1" id="KW-0812">Transmembrane</keyword>
<comment type="caution">
    <text evidence="2">The sequence shown here is derived from an EMBL/GenBank/DDBJ whole genome shotgun (WGS) entry which is preliminary data.</text>
</comment>